<dbReference type="Proteomes" id="UP000183090">
    <property type="component" value="Unassembled WGS sequence"/>
</dbReference>
<dbReference type="InterPro" id="IPR052523">
    <property type="entry name" value="Trichothecene_AcTrans"/>
</dbReference>
<protein>
    <submittedName>
        <fullName evidence="3">Acetyltransferase (GNAT) domain-containing protein</fullName>
    </submittedName>
</protein>
<reference evidence="4" key="2">
    <citation type="submission" date="2015-04" db="EMBL/GenBank/DDBJ databases">
        <title>Complete genome sequence of Salinicoccus halodurans strain H3B36, isolated from the Qaidam basin of China.</title>
        <authorList>
            <person name="Ma Y."/>
            <person name="Jiang K."/>
            <person name="Xue Y."/>
        </authorList>
    </citation>
    <scope>NUCLEOTIDE SEQUENCE [LARGE SCALE GENOMIC DNA]</scope>
    <source>
        <strain evidence="4">H3B36</strain>
    </source>
</reference>
<dbReference type="InterPro" id="IPR000182">
    <property type="entry name" value="GNAT_dom"/>
</dbReference>
<name>A0A0F7HJK7_9STAP</name>
<dbReference type="AlphaFoldDB" id="A0A0F7HJK7"/>
<evidence type="ECO:0000259" key="1">
    <source>
        <dbReference type="PROSITE" id="PS51186"/>
    </source>
</evidence>
<keyword evidence="4" id="KW-1185">Reference proteome</keyword>
<dbReference type="InterPro" id="IPR016181">
    <property type="entry name" value="Acyl_CoA_acyltransferase"/>
</dbReference>
<dbReference type="SUPFAM" id="SSF55729">
    <property type="entry name" value="Acyl-CoA N-acyltransferases (Nat)"/>
    <property type="match status" value="1"/>
</dbReference>
<dbReference type="EMBL" id="CP011366">
    <property type="protein sequence ID" value="AKG73572.1"/>
    <property type="molecule type" value="Genomic_DNA"/>
</dbReference>
<gene>
    <name evidence="2" type="ORF">AAT16_04695</name>
    <name evidence="3" type="ORF">SAMN05216235_0175</name>
</gene>
<dbReference type="PROSITE" id="PS51186">
    <property type="entry name" value="GNAT"/>
    <property type="match status" value="1"/>
</dbReference>
<proteinExistence type="predicted"/>
<dbReference type="Gene3D" id="3.40.630.30">
    <property type="match status" value="1"/>
</dbReference>
<dbReference type="PANTHER" id="PTHR42791:SF1">
    <property type="entry name" value="N-ACETYLTRANSFERASE DOMAIN-CONTAINING PROTEIN"/>
    <property type="match status" value="1"/>
</dbReference>
<dbReference type="RefSeq" id="WP_046789762.1">
    <property type="nucleotide sequence ID" value="NZ_CP011366.1"/>
</dbReference>
<feature type="domain" description="N-acetyltransferase" evidence="1">
    <location>
        <begin position="1"/>
        <end position="134"/>
    </location>
</feature>
<sequence>MKIGKLKETDRKVLSDKLEAYNKRHLPGSLEGEIQIGIYDEAGSLIGGLDAGMTVDKMLYLSTIFVKEKYRGHGVGRRLMYEMEKQAAEIGADLIRLDSFSWEGVGFYEKLGYEVIGHYTIREGFEEYFYMKRI</sequence>
<evidence type="ECO:0000313" key="3">
    <source>
        <dbReference type="EMBL" id="SFK52773.1"/>
    </source>
</evidence>
<reference evidence="3 5" key="3">
    <citation type="submission" date="2016-10" db="EMBL/GenBank/DDBJ databases">
        <authorList>
            <person name="Varghese N."/>
            <person name="Submissions S."/>
        </authorList>
    </citation>
    <scope>NUCLEOTIDE SEQUENCE [LARGE SCALE GENOMIC DNA]</scope>
    <source>
        <strain evidence="3 5">CGMCC 1.6501</strain>
    </source>
</reference>
<dbReference type="Pfam" id="PF13673">
    <property type="entry name" value="Acetyltransf_10"/>
    <property type="match status" value="1"/>
</dbReference>
<dbReference type="EMBL" id="FOTB01000001">
    <property type="protein sequence ID" value="SFK52773.1"/>
    <property type="molecule type" value="Genomic_DNA"/>
</dbReference>
<reference evidence="2 4" key="1">
    <citation type="journal article" date="2015" name="Int. J. Syst. Evol. Microbiol.">
        <title>Complete genome sequence of Salinicoccus halodurans H3B36, isolated from the Qaidam Basin in China.</title>
        <authorList>
            <person name="Jiang K."/>
            <person name="Xue Y."/>
            <person name="Ma Y."/>
        </authorList>
    </citation>
    <scope>NUCLEOTIDE SEQUENCE [LARGE SCALE GENOMIC DNA]</scope>
    <source>
        <strain evidence="2 4">H3B36</strain>
    </source>
</reference>
<evidence type="ECO:0000313" key="2">
    <source>
        <dbReference type="EMBL" id="AKG73572.1"/>
    </source>
</evidence>
<dbReference type="PANTHER" id="PTHR42791">
    <property type="entry name" value="GNAT FAMILY ACETYLTRANSFERASE"/>
    <property type="match status" value="1"/>
</dbReference>
<dbReference type="KEGG" id="shv:AAT16_04695"/>
<dbReference type="Proteomes" id="UP000034029">
    <property type="component" value="Chromosome"/>
</dbReference>
<evidence type="ECO:0000313" key="4">
    <source>
        <dbReference type="Proteomes" id="UP000034029"/>
    </source>
</evidence>
<dbReference type="GO" id="GO:0016747">
    <property type="term" value="F:acyltransferase activity, transferring groups other than amino-acyl groups"/>
    <property type="evidence" value="ECO:0007669"/>
    <property type="project" value="InterPro"/>
</dbReference>
<evidence type="ECO:0000313" key="5">
    <source>
        <dbReference type="Proteomes" id="UP000183090"/>
    </source>
</evidence>
<dbReference type="OrthoDB" id="794462at2"/>
<accession>A0A0F7HJK7</accession>
<dbReference type="CDD" id="cd04301">
    <property type="entry name" value="NAT_SF"/>
    <property type="match status" value="1"/>
</dbReference>
<organism evidence="3 5">
    <name type="scientific">Salinicoccus halodurans</name>
    <dbReference type="NCBI Taxonomy" id="407035"/>
    <lineage>
        <taxon>Bacteria</taxon>
        <taxon>Bacillati</taxon>
        <taxon>Bacillota</taxon>
        <taxon>Bacilli</taxon>
        <taxon>Bacillales</taxon>
        <taxon>Staphylococcaceae</taxon>
        <taxon>Salinicoccus</taxon>
    </lineage>
</organism>